<accession>A0A5J4QXU1</accession>
<dbReference type="GO" id="GO:0004222">
    <property type="term" value="F:metalloendopeptidase activity"/>
    <property type="evidence" value="ECO:0007669"/>
    <property type="project" value="TreeGrafter"/>
</dbReference>
<dbReference type="FunFam" id="2.70.70.10:FF:000006">
    <property type="entry name" value="M23 family peptidase"/>
    <property type="match status" value="1"/>
</dbReference>
<dbReference type="PANTHER" id="PTHR21666">
    <property type="entry name" value="PEPTIDASE-RELATED"/>
    <property type="match status" value="1"/>
</dbReference>
<dbReference type="EC" id="3.4.24.-" evidence="2"/>
<sequence>MRNITFFFIALFCYPALVVGQQNDFPNRKTEIEKLAEKIYSVKEFQQVADSMQLSVDELSDYPIISPVKQPAISSGFGMRKHPVYRVWKFHTGIDFVKAKGIPVYATGNGIVIRKGYNSGYGNFIEIEHAGGFRSFYAHLSKTMVNIGDSVSITQQIASVGSTGISTGNHLHYEVRKGKRFLNPTGWCCGLVLYVNKQL</sequence>
<reference evidence="2" key="1">
    <citation type="submission" date="2019-03" db="EMBL/GenBank/DDBJ databases">
        <title>Single cell metagenomics reveals metabolic interactions within the superorganism composed of flagellate Streblomastix strix and complex community of Bacteroidetes bacteria on its surface.</title>
        <authorList>
            <person name="Treitli S.C."/>
            <person name="Kolisko M."/>
            <person name="Husnik F."/>
            <person name="Keeling P."/>
            <person name="Hampl V."/>
        </authorList>
    </citation>
    <scope>NUCLEOTIDE SEQUENCE</scope>
    <source>
        <strain evidence="2">STM</strain>
    </source>
</reference>
<comment type="caution">
    <text evidence="2">The sequence shown here is derived from an EMBL/GenBank/DDBJ whole genome shotgun (WGS) entry which is preliminary data.</text>
</comment>
<keyword evidence="2" id="KW-0378">Hydrolase</keyword>
<dbReference type="Pfam" id="PF01551">
    <property type="entry name" value="Peptidase_M23"/>
    <property type="match status" value="1"/>
</dbReference>
<proteinExistence type="predicted"/>
<dbReference type="AlphaFoldDB" id="A0A5J4QXU1"/>
<feature type="domain" description="M23ase beta-sheet core" evidence="1">
    <location>
        <begin position="89"/>
        <end position="184"/>
    </location>
</feature>
<dbReference type="InterPro" id="IPR050570">
    <property type="entry name" value="Cell_wall_metabolism_enzyme"/>
</dbReference>
<protein>
    <submittedName>
        <fullName evidence="2">Murein DD-endopeptidase MepM</fullName>
        <ecNumber evidence="2">3.4.24.-</ecNumber>
    </submittedName>
</protein>
<dbReference type="PANTHER" id="PTHR21666:SF286">
    <property type="entry name" value="LIPOPROTEIN NLPD"/>
    <property type="match status" value="1"/>
</dbReference>
<dbReference type="EMBL" id="SNRY01002110">
    <property type="protein sequence ID" value="KAA6326747.1"/>
    <property type="molecule type" value="Genomic_DNA"/>
</dbReference>
<organism evidence="2">
    <name type="scientific">termite gut metagenome</name>
    <dbReference type="NCBI Taxonomy" id="433724"/>
    <lineage>
        <taxon>unclassified sequences</taxon>
        <taxon>metagenomes</taxon>
        <taxon>organismal metagenomes</taxon>
    </lineage>
</organism>
<dbReference type="InterPro" id="IPR016047">
    <property type="entry name" value="M23ase_b-sheet_dom"/>
</dbReference>
<evidence type="ECO:0000259" key="1">
    <source>
        <dbReference type="Pfam" id="PF01551"/>
    </source>
</evidence>
<gene>
    <name evidence="2" type="ORF">EZS27_024187</name>
</gene>
<dbReference type="SUPFAM" id="SSF51261">
    <property type="entry name" value="Duplicated hybrid motif"/>
    <property type="match status" value="1"/>
</dbReference>
<dbReference type="CDD" id="cd12797">
    <property type="entry name" value="M23_peptidase"/>
    <property type="match status" value="1"/>
</dbReference>
<dbReference type="Gene3D" id="2.70.70.10">
    <property type="entry name" value="Glucose Permease (Domain IIA)"/>
    <property type="match status" value="1"/>
</dbReference>
<dbReference type="InterPro" id="IPR011055">
    <property type="entry name" value="Dup_hybrid_motif"/>
</dbReference>
<evidence type="ECO:0000313" key="2">
    <source>
        <dbReference type="EMBL" id="KAA6326747.1"/>
    </source>
</evidence>
<name>A0A5J4QXU1_9ZZZZ</name>